<dbReference type="Gene3D" id="1.10.20.10">
    <property type="entry name" value="Histone, subunit A"/>
    <property type="match status" value="1"/>
</dbReference>
<dbReference type="GO" id="GO:0003677">
    <property type="term" value="F:DNA binding"/>
    <property type="evidence" value="ECO:0007669"/>
    <property type="project" value="UniProtKB-KW"/>
</dbReference>
<dbReference type="PANTHER" id="PTHR22980">
    <property type="entry name" value="CORTISTATIN"/>
    <property type="match status" value="1"/>
</dbReference>
<evidence type="ECO:0000256" key="1">
    <source>
        <dbReference type="ARBA" id="ARBA00006612"/>
    </source>
</evidence>
<name>A0AAY4CXX0_9TELE</name>
<organism evidence="7 8">
    <name type="scientific">Denticeps clupeoides</name>
    <name type="common">denticle herring</name>
    <dbReference type="NCBI Taxonomy" id="299321"/>
    <lineage>
        <taxon>Eukaryota</taxon>
        <taxon>Metazoa</taxon>
        <taxon>Chordata</taxon>
        <taxon>Craniata</taxon>
        <taxon>Vertebrata</taxon>
        <taxon>Euteleostomi</taxon>
        <taxon>Actinopterygii</taxon>
        <taxon>Neopterygii</taxon>
        <taxon>Teleostei</taxon>
        <taxon>Clupei</taxon>
        <taxon>Clupeiformes</taxon>
        <taxon>Denticipitoidei</taxon>
        <taxon>Denticipitidae</taxon>
        <taxon>Denticeps</taxon>
    </lineage>
</organism>
<dbReference type="CDD" id="cd22919">
    <property type="entry name" value="HFD_CENP-S"/>
    <property type="match status" value="1"/>
</dbReference>
<feature type="region of interest" description="Disordered" evidence="6">
    <location>
        <begin position="166"/>
        <end position="201"/>
    </location>
</feature>
<dbReference type="PANTHER" id="PTHR22980:SF0">
    <property type="entry name" value="CENTROMERE PROTEIN S"/>
    <property type="match status" value="1"/>
</dbReference>
<sequence length="201" mass="22661">MKRPAIPPFHVLYTWRTAASCPRGGAVVRSKFSNVTGPEEEEEEELSSARLSDSKTSTALVVRWFCPISVPRRRLRLDMDDEPAQRQRLKAALHYTTGLICQSIGADCERDFSRQAVAAIAETAFRQCDTFAKDLEAFAKHAKRSSVSVEDVKLLARRSTALSAHIQRKSEELASANQEQKEKRKKNTEKRKNQDPGNEDD</sequence>
<evidence type="ECO:0000256" key="5">
    <source>
        <dbReference type="ARBA" id="ARBA00023204"/>
    </source>
</evidence>
<reference evidence="7" key="2">
    <citation type="submission" date="2025-08" db="UniProtKB">
        <authorList>
            <consortium name="Ensembl"/>
        </authorList>
    </citation>
    <scope>IDENTIFICATION</scope>
</reference>
<keyword evidence="4" id="KW-0238">DNA-binding</keyword>
<dbReference type="InterPro" id="IPR009072">
    <property type="entry name" value="Histone-fold"/>
</dbReference>
<dbReference type="GeneTree" id="ENSGT00940000174411"/>
<accession>A0AAY4CXX0</accession>
<dbReference type="GO" id="GO:0000712">
    <property type="term" value="P:resolution of meiotic recombination intermediates"/>
    <property type="evidence" value="ECO:0007669"/>
    <property type="project" value="TreeGrafter"/>
</dbReference>
<dbReference type="Ensembl" id="ENSDCDT00010047188.1">
    <property type="protein sequence ID" value="ENSDCDP00010037604.1"/>
    <property type="gene ID" value="ENSDCDG00010024487.1"/>
</dbReference>
<proteinExistence type="inferred from homology"/>
<dbReference type="GO" id="GO:0046982">
    <property type="term" value="F:protein heterodimerization activity"/>
    <property type="evidence" value="ECO:0007669"/>
    <property type="project" value="InterPro"/>
</dbReference>
<keyword evidence="5" id="KW-0234">DNA repair</keyword>
<dbReference type="InterPro" id="IPR029003">
    <property type="entry name" value="CENP-S/Mhf1"/>
</dbReference>
<gene>
    <name evidence="7" type="primary">cenps</name>
</gene>
<dbReference type="GO" id="GO:0031297">
    <property type="term" value="P:replication fork processing"/>
    <property type="evidence" value="ECO:0007669"/>
    <property type="project" value="TreeGrafter"/>
</dbReference>
<dbReference type="SUPFAM" id="SSF47113">
    <property type="entry name" value="Histone-fold"/>
    <property type="match status" value="1"/>
</dbReference>
<dbReference type="AlphaFoldDB" id="A0AAY4CXX0"/>
<keyword evidence="3" id="KW-0227">DNA damage</keyword>
<evidence type="ECO:0000256" key="6">
    <source>
        <dbReference type="SAM" id="MobiDB-lite"/>
    </source>
</evidence>
<dbReference type="Proteomes" id="UP000694580">
    <property type="component" value="Chromosome 12"/>
</dbReference>
<evidence type="ECO:0000256" key="4">
    <source>
        <dbReference type="ARBA" id="ARBA00023125"/>
    </source>
</evidence>
<evidence type="ECO:0000313" key="8">
    <source>
        <dbReference type="Proteomes" id="UP000694580"/>
    </source>
</evidence>
<evidence type="ECO:0000313" key="7">
    <source>
        <dbReference type="Ensembl" id="ENSDCDP00010037604.1"/>
    </source>
</evidence>
<reference evidence="7 8" key="1">
    <citation type="submission" date="2020-06" db="EMBL/GenBank/DDBJ databases">
        <authorList>
            <consortium name="Wellcome Sanger Institute Data Sharing"/>
        </authorList>
    </citation>
    <scope>NUCLEOTIDE SEQUENCE [LARGE SCALE GENOMIC DNA]</scope>
</reference>
<evidence type="ECO:0000256" key="3">
    <source>
        <dbReference type="ARBA" id="ARBA00022763"/>
    </source>
</evidence>
<dbReference type="Pfam" id="PF15630">
    <property type="entry name" value="CENP-S"/>
    <property type="match status" value="1"/>
</dbReference>
<evidence type="ECO:0000256" key="2">
    <source>
        <dbReference type="ARBA" id="ARBA00016400"/>
    </source>
</evidence>
<dbReference type="FunFam" id="1.10.20.10:FF:000156">
    <property type="entry name" value="Centromere protein S"/>
    <property type="match status" value="1"/>
</dbReference>
<comment type="similarity">
    <text evidence="1">Belongs to the TAF9 family. CENP-S/MHF1 subfamily.</text>
</comment>
<dbReference type="GO" id="GO:0071821">
    <property type="term" value="C:FANCM-MHF complex"/>
    <property type="evidence" value="ECO:0007669"/>
    <property type="project" value="InterPro"/>
</dbReference>
<keyword evidence="8" id="KW-1185">Reference proteome</keyword>
<protein>
    <recommendedName>
        <fullName evidence="2">Centromere protein S</fullName>
    </recommendedName>
</protein>
<dbReference type="GO" id="GO:0003682">
    <property type="term" value="F:chromatin binding"/>
    <property type="evidence" value="ECO:0007669"/>
    <property type="project" value="TreeGrafter"/>
</dbReference>
<reference evidence="7" key="3">
    <citation type="submission" date="2025-09" db="UniProtKB">
        <authorList>
            <consortium name="Ensembl"/>
        </authorList>
    </citation>
    <scope>IDENTIFICATION</scope>
</reference>
<dbReference type="GO" id="GO:0006281">
    <property type="term" value="P:DNA repair"/>
    <property type="evidence" value="ECO:0007669"/>
    <property type="project" value="UniProtKB-KW"/>
</dbReference>